<keyword evidence="2" id="KW-1185">Reference proteome</keyword>
<protein>
    <submittedName>
        <fullName evidence="1">Uncharacterized protein</fullName>
    </submittedName>
</protein>
<accession>A0A7X2Z6V1</accession>
<dbReference type="EMBL" id="WNZX01000001">
    <property type="protein sequence ID" value="MUG69434.1"/>
    <property type="molecule type" value="Genomic_DNA"/>
</dbReference>
<proteinExistence type="predicted"/>
<dbReference type="AlphaFoldDB" id="A0A7X2Z6V1"/>
<name>A0A7X2Z6V1_9BACL</name>
<reference evidence="1 2" key="1">
    <citation type="submission" date="2019-11" db="EMBL/GenBank/DDBJ databases">
        <title>Draft genome sequences of five Paenibacillus species of dairy origin.</title>
        <authorList>
            <person name="Olajide A.M."/>
            <person name="Chen S."/>
            <person name="Lapointe G."/>
        </authorList>
    </citation>
    <scope>NUCLEOTIDE SEQUENCE [LARGE SCALE GENOMIC DNA]</scope>
    <source>
        <strain evidence="1 2">2CS3</strain>
    </source>
</reference>
<comment type="caution">
    <text evidence="1">The sequence shown here is derived from an EMBL/GenBank/DDBJ whole genome shotgun (WGS) entry which is preliminary data.</text>
</comment>
<dbReference type="RefSeq" id="WP_155613859.1">
    <property type="nucleotide sequence ID" value="NZ_JARTHJ010000332.1"/>
</dbReference>
<evidence type="ECO:0000313" key="2">
    <source>
        <dbReference type="Proteomes" id="UP000450917"/>
    </source>
</evidence>
<evidence type="ECO:0000313" key="1">
    <source>
        <dbReference type="EMBL" id="MUG69434.1"/>
    </source>
</evidence>
<gene>
    <name evidence="1" type="ORF">GNP93_01965</name>
</gene>
<dbReference type="Proteomes" id="UP000450917">
    <property type="component" value="Unassembled WGS sequence"/>
</dbReference>
<organism evidence="1 2">
    <name type="scientific">Paenibacillus validus</name>
    <dbReference type="NCBI Taxonomy" id="44253"/>
    <lineage>
        <taxon>Bacteria</taxon>
        <taxon>Bacillati</taxon>
        <taxon>Bacillota</taxon>
        <taxon>Bacilli</taxon>
        <taxon>Bacillales</taxon>
        <taxon>Paenibacillaceae</taxon>
        <taxon>Paenibacillus</taxon>
    </lineage>
</organism>
<sequence length="50" mass="5695">MRQAGQKRNVRALRRTAFRFLAVSAQVLPFVIRAAHDFEAGKGIYSTMEK</sequence>